<dbReference type="SMART" id="SM00248">
    <property type="entry name" value="ANK"/>
    <property type="match status" value="9"/>
</dbReference>
<dbReference type="InterPro" id="IPR002110">
    <property type="entry name" value="Ankyrin_rpt"/>
</dbReference>
<gene>
    <name evidence="3" type="ORF">CGI_10013348</name>
</gene>
<dbReference type="PANTHER" id="PTHR24141">
    <property type="entry name" value="2-5A-DEPENDENT RIBONUCLEASE"/>
    <property type="match status" value="1"/>
</dbReference>
<dbReference type="PROSITE" id="PS50297">
    <property type="entry name" value="ANK_REP_REGION"/>
    <property type="match status" value="5"/>
</dbReference>
<dbReference type="EMBL" id="JH818754">
    <property type="protein sequence ID" value="EKC39412.1"/>
    <property type="molecule type" value="Genomic_DNA"/>
</dbReference>
<dbReference type="GO" id="GO:0006396">
    <property type="term" value="P:RNA processing"/>
    <property type="evidence" value="ECO:0007669"/>
    <property type="project" value="TreeGrafter"/>
</dbReference>
<dbReference type="PANTHER" id="PTHR24141:SF1">
    <property type="entry name" value="2-5A-DEPENDENT RIBONUCLEASE"/>
    <property type="match status" value="1"/>
</dbReference>
<name>K1QR22_MAGGI</name>
<keyword evidence="1" id="KW-0677">Repeat</keyword>
<dbReference type="InParanoid" id="K1QR22"/>
<dbReference type="PROSITE" id="PS50088">
    <property type="entry name" value="ANK_REPEAT"/>
    <property type="match status" value="7"/>
</dbReference>
<dbReference type="InterPro" id="IPR036770">
    <property type="entry name" value="Ankyrin_rpt-contain_sf"/>
</dbReference>
<reference evidence="3" key="1">
    <citation type="journal article" date="2012" name="Nature">
        <title>The oyster genome reveals stress adaptation and complexity of shell formation.</title>
        <authorList>
            <person name="Zhang G."/>
            <person name="Fang X."/>
            <person name="Guo X."/>
            <person name="Li L."/>
            <person name="Luo R."/>
            <person name="Xu F."/>
            <person name="Yang P."/>
            <person name="Zhang L."/>
            <person name="Wang X."/>
            <person name="Qi H."/>
            <person name="Xiong Z."/>
            <person name="Que H."/>
            <person name="Xie Y."/>
            <person name="Holland P.W."/>
            <person name="Paps J."/>
            <person name="Zhu Y."/>
            <person name="Wu F."/>
            <person name="Chen Y."/>
            <person name="Wang J."/>
            <person name="Peng C."/>
            <person name="Meng J."/>
            <person name="Yang L."/>
            <person name="Liu J."/>
            <person name="Wen B."/>
            <person name="Zhang N."/>
            <person name="Huang Z."/>
            <person name="Zhu Q."/>
            <person name="Feng Y."/>
            <person name="Mount A."/>
            <person name="Hedgecock D."/>
            <person name="Xu Z."/>
            <person name="Liu Y."/>
            <person name="Domazet-Loso T."/>
            <person name="Du Y."/>
            <person name="Sun X."/>
            <person name="Zhang S."/>
            <person name="Liu B."/>
            <person name="Cheng P."/>
            <person name="Jiang X."/>
            <person name="Li J."/>
            <person name="Fan D."/>
            <person name="Wang W."/>
            <person name="Fu W."/>
            <person name="Wang T."/>
            <person name="Wang B."/>
            <person name="Zhang J."/>
            <person name="Peng Z."/>
            <person name="Li Y."/>
            <person name="Li N."/>
            <person name="Wang J."/>
            <person name="Chen M."/>
            <person name="He Y."/>
            <person name="Tan F."/>
            <person name="Song X."/>
            <person name="Zheng Q."/>
            <person name="Huang R."/>
            <person name="Yang H."/>
            <person name="Du X."/>
            <person name="Chen L."/>
            <person name="Yang M."/>
            <person name="Gaffney P.M."/>
            <person name="Wang S."/>
            <person name="Luo L."/>
            <person name="She Z."/>
            <person name="Ming Y."/>
            <person name="Huang W."/>
            <person name="Zhang S."/>
            <person name="Huang B."/>
            <person name="Zhang Y."/>
            <person name="Qu T."/>
            <person name="Ni P."/>
            <person name="Miao G."/>
            <person name="Wang J."/>
            <person name="Wang Q."/>
            <person name="Steinberg C.E."/>
            <person name="Wang H."/>
            <person name="Li N."/>
            <person name="Qian L."/>
            <person name="Zhang G."/>
            <person name="Li Y."/>
            <person name="Yang H."/>
            <person name="Liu X."/>
            <person name="Wang J."/>
            <person name="Yin Y."/>
            <person name="Wang J."/>
        </authorList>
    </citation>
    <scope>NUCLEOTIDE SEQUENCE [LARGE SCALE GENOMIC DNA]</scope>
    <source>
        <strain evidence="3">05x7-T-G4-1.051#20</strain>
    </source>
</reference>
<dbReference type="Gene3D" id="1.25.40.20">
    <property type="entry name" value="Ankyrin repeat-containing domain"/>
    <property type="match status" value="2"/>
</dbReference>
<proteinExistence type="predicted"/>
<dbReference type="AlphaFoldDB" id="K1QR22"/>
<dbReference type="HOGENOM" id="CLU_355348_0_0_1"/>
<dbReference type="GO" id="GO:0003723">
    <property type="term" value="F:RNA binding"/>
    <property type="evidence" value="ECO:0007669"/>
    <property type="project" value="TreeGrafter"/>
</dbReference>
<organism evidence="3">
    <name type="scientific">Magallana gigas</name>
    <name type="common">Pacific oyster</name>
    <name type="synonym">Crassostrea gigas</name>
    <dbReference type="NCBI Taxonomy" id="29159"/>
    <lineage>
        <taxon>Eukaryota</taxon>
        <taxon>Metazoa</taxon>
        <taxon>Spiralia</taxon>
        <taxon>Lophotrochozoa</taxon>
        <taxon>Mollusca</taxon>
        <taxon>Bivalvia</taxon>
        <taxon>Autobranchia</taxon>
        <taxon>Pteriomorphia</taxon>
        <taxon>Ostreida</taxon>
        <taxon>Ostreoidea</taxon>
        <taxon>Ostreidae</taxon>
        <taxon>Magallana</taxon>
    </lineage>
</organism>
<evidence type="ECO:0000256" key="2">
    <source>
        <dbReference type="ARBA" id="ARBA00023043"/>
    </source>
</evidence>
<dbReference type="SUPFAM" id="SSF48403">
    <property type="entry name" value="Ankyrin repeat"/>
    <property type="match status" value="1"/>
</dbReference>
<dbReference type="Pfam" id="PF00023">
    <property type="entry name" value="Ank"/>
    <property type="match status" value="1"/>
</dbReference>
<dbReference type="Pfam" id="PF13857">
    <property type="entry name" value="Ank_5"/>
    <property type="match status" value="1"/>
</dbReference>
<sequence>MDVNSGSMLTTNDPFTGIFDPQISSGLCRYEVAYTNTSTGHFTHIGLIESVTCYISEPCTMPISITKNIHAMPALEIGFSDKTLKVQSMDLDSSTQAGGIVYGTLTVVGHELGLKRICLDSVANPRTGRIEDEICFQINVTTGDILEPDEILSLNYLITDNPELHDRSRMSVHIFTALSPNECQRDVLIESQNSTQGTEKYCFQTSSSGIASMPWNWGKISDLDLEIEVKRCYRSLLEAQETSENCLRTHDDVGKAMEGKATPSKGSSDRWCFINPKNSFPDKIMNNEQFNAFRSPFTSLEPTKRNSMRHTGSYSYDKAVPNGDLDTSYSLPPVRLHDDKSFFSNLSTTTLDTSITCELLTPGGRKNPEGAGDSAGLLLAVKHEQITAVQQLLKHGALVNVADNSGKSPLIHAVENGFTAIAKELLDHGAYVNHRDRNKRTPLRIATESGKKYLVSFLLKNRASVYILDEDMKAPLHYAVEKNFADIVELLLDHGAPVNQSDGNQKKPLHYAAERGYLSIVELLLSRGASIDCMDRDMRTPLILAVEKGLEVMSHTLISRGASVNAANRRRQTPLHFAAGGGCINIAVELIAKRGGVNNRDDAGKTPAFYAIRNNNVSMLNVLIQHGGQMETSDIAGKTLLRYAVETKSEAIIYLVAKAELDQSGVKRHVYHRQLQTAIQEDCDFLGKTVWNHVMDQCSRMPQDAVEHQLMATTVHLLLDATCAALSRAINHVLIKMEPQLRNDRLESPYILAHVIVLPPSRRLTYMGLPVVYEVSDFKAASSYSVQHRL</sequence>
<dbReference type="GO" id="GO:0004540">
    <property type="term" value="F:RNA nuclease activity"/>
    <property type="evidence" value="ECO:0007669"/>
    <property type="project" value="TreeGrafter"/>
</dbReference>
<keyword evidence="2" id="KW-0040">ANK repeat</keyword>
<protein>
    <submittedName>
        <fullName evidence="3">Ankyrin repeat domain-containing protein 50</fullName>
    </submittedName>
</protein>
<dbReference type="Pfam" id="PF12796">
    <property type="entry name" value="Ank_2"/>
    <property type="match status" value="1"/>
</dbReference>
<evidence type="ECO:0000313" key="3">
    <source>
        <dbReference type="EMBL" id="EKC39412.1"/>
    </source>
</evidence>
<evidence type="ECO:0000256" key="1">
    <source>
        <dbReference type="ARBA" id="ARBA00022737"/>
    </source>
</evidence>
<accession>K1QR22</accession>